<gene>
    <name evidence="1" type="ORF">CTEN210_08572</name>
</gene>
<evidence type="ECO:0008006" key="3">
    <source>
        <dbReference type="Google" id="ProtNLM"/>
    </source>
</evidence>
<dbReference type="Gene3D" id="3.40.50.11350">
    <property type="match status" value="1"/>
</dbReference>
<dbReference type="EMBL" id="BLLK01000045">
    <property type="protein sequence ID" value="GFH52096.1"/>
    <property type="molecule type" value="Genomic_DNA"/>
</dbReference>
<keyword evidence="2" id="KW-1185">Reference proteome</keyword>
<comment type="caution">
    <text evidence="1">The sequence shown here is derived from an EMBL/GenBank/DDBJ whole genome shotgun (WGS) entry which is preliminary data.</text>
</comment>
<proteinExistence type="predicted"/>
<reference evidence="1 2" key="1">
    <citation type="journal article" date="2021" name="Sci. Rep.">
        <title>The genome of the diatom Chaetoceros tenuissimus carries an ancient integrated fragment of an extant virus.</title>
        <authorList>
            <person name="Hongo Y."/>
            <person name="Kimura K."/>
            <person name="Takaki Y."/>
            <person name="Yoshida Y."/>
            <person name="Baba S."/>
            <person name="Kobayashi G."/>
            <person name="Nagasaki K."/>
            <person name="Hano T."/>
            <person name="Tomaru Y."/>
        </authorList>
    </citation>
    <scope>NUCLEOTIDE SEQUENCE [LARGE SCALE GENOMIC DNA]</scope>
    <source>
        <strain evidence="1 2">NIES-3715</strain>
    </source>
</reference>
<sequence length="389" mass="44271">MTLMKKTVTAIIVIAVVASSIVCPIFSSKLVNFSHEEHVVVSTSNTFNANTSDRLSEEICSRNVNGSASMEYLQHDVYETQQGRPEILIGYDNFNHVQTNNHLNAIFHAIDYANDHGSGLVLYRHGWAVRVLRLLFGGRSNNTQTWEKGIERQLGIRITSSRHRGLRKSGDEMYYYHTQQSLDALSRKRNSMWRYLWSNLTSPTGKLYEKEEDMCKSIKSVSPSRTYVVIHSRWMKNDGCLRRLGSLAQRIKNNTNIQIDRKEPCKLSPSYIEKILRKSNSLHYPIYFISDGRNLNVVEKLKKDRIYGPNVHQINQSFVGADMTLGVLSTVFIGTPISTVSGNIARSRLALGRNPNTNFLFPLKNNVSDFAFQDDTSLYNHHIMGNYAG</sequence>
<dbReference type="Proteomes" id="UP001054902">
    <property type="component" value="Unassembled WGS sequence"/>
</dbReference>
<evidence type="ECO:0000313" key="1">
    <source>
        <dbReference type="EMBL" id="GFH52096.1"/>
    </source>
</evidence>
<name>A0AAD3H6J1_9STRA</name>
<accession>A0AAD3H6J1</accession>
<protein>
    <recommendedName>
        <fullName evidence="3">O-fucosyltransferase family protein</fullName>
    </recommendedName>
</protein>
<evidence type="ECO:0000313" key="2">
    <source>
        <dbReference type="Proteomes" id="UP001054902"/>
    </source>
</evidence>
<dbReference type="AlphaFoldDB" id="A0AAD3H6J1"/>
<organism evidence="1 2">
    <name type="scientific">Chaetoceros tenuissimus</name>
    <dbReference type="NCBI Taxonomy" id="426638"/>
    <lineage>
        <taxon>Eukaryota</taxon>
        <taxon>Sar</taxon>
        <taxon>Stramenopiles</taxon>
        <taxon>Ochrophyta</taxon>
        <taxon>Bacillariophyta</taxon>
        <taxon>Coscinodiscophyceae</taxon>
        <taxon>Chaetocerotophycidae</taxon>
        <taxon>Chaetocerotales</taxon>
        <taxon>Chaetocerotaceae</taxon>
        <taxon>Chaetoceros</taxon>
    </lineage>
</organism>